<gene>
    <name evidence="1" type="ORF">J3A84_14650</name>
</gene>
<protein>
    <submittedName>
        <fullName evidence="1">DUF2188 domain-containing protein</fullName>
    </submittedName>
</protein>
<evidence type="ECO:0000313" key="1">
    <source>
        <dbReference type="EMBL" id="MBO1266274.1"/>
    </source>
</evidence>
<name>A0A939H8N4_9CLOT</name>
<evidence type="ECO:0000313" key="2">
    <source>
        <dbReference type="Proteomes" id="UP000664218"/>
    </source>
</evidence>
<dbReference type="Proteomes" id="UP000664218">
    <property type="component" value="Unassembled WGS sequence"/>
</dbReference>
<reference evidence="1" key="1">
    <citation type="submission" date="2021-03" db="EMBL/GenBank/DDBJ databases">
        <title>Proteiniclasticum marinus sp. nov., isolated from tidal flat sediment.</title>
        <authorList>
            <person name="Namirimu T."/>
            <person name="Yang J.-A."/>
            <person name="Yang S.-H."/>
            <person name="Kim Y.-J."/>
            <person name="Kwon K.K."/>
        </authorList>
    </citation>
    <scope>NUCLEOTIDE SEQUENCE</scope>
    <source>
        <strain evidence="1">SCR006</strain>
    </source>
</reference>
<keyword evidence="2" id="KW-1185">Reference proteome</keyword>
<dbReference type="Pfam" id="PF09954">
    <property type="entry name" value="DUF2188"/>
    <property type="match status" value="1"/>
</dbReference>
<dbReference type="AlphaFoldDB" id="A0A939H8N4"/>
<comment type="caution">
    <text evidence="1">The sequence shown here is derived from an EMBL/GenBank/DDBJ whole genome shotgun (WGS) entry which is preliminary data.</text>
</comment>
<proteinExistence type="predicted"/>
<sequence>MAWSRKDYPESMKNLDEPVRNKAIEIANSLMEEDYEEGRALSIAISQAKEWYENRGEETVSHITHHLVSEGSKWILKTADGDEQRTFSTKEEAMKEIETLRKEKSMKVMVHDADGKFQKVI</sequence>
<accession>A0A939H8N4</accession>
<dbReference type="EMBL" id="JAFNJU010000016">
    <property type="protein sequence ID" value="MBO1266274.1"/>
    <property type="molecule type" value="Genomic_DNA"/>
</dbReference>
<dbReference type="RefSeq" id="WP_207600799.1">
    <property type="nucleotide sequence ID" value="NZ_JAFNJU010000016.1"/>
</dbReference>
<organism evidence="1 2">
    <name type="scientific">Proteiniclasticum aestuarii</name>
    <dbReference type="NCBI Taxonomy" id="2817862"/>
    <lineage>
        <taxon>Bacteria</taxon>
        <taxon>Bacillati</taxon>
        <taxon>Bacillota</taxon>
        <taxon>Clostridia</taxon>
        <taxon>Eubacteriales</taxon>
        <taxon>Clostridiaceae</taxon>
        <taxon>Proteiniclasticum</taxon>
    </lineage>
</organism>
<dbReference type="InterPro" id="IPR018691">
    <property type="entry name" value="DUF2188"/>
</dbReference>